<evidence type="ECO:0000259" key="4">
    <source>
        <dbReference type="PROSITE" id="PS51184"/>
    </source>
</evidence>
<accession>A0A166ECM8</accession>
<evidence type="ECO:0000313" key="5">
    <source>
        <dbReference type="EMBL" id="KZP15625.1"/>
    </source>
</evidence>
<sequence length="308" mass="34477">FEQLWSMGTPIVVQNIHLKGTSQWGPNYFSQRHGAQRVTIINCETGETRVVSLAQFMGAMGGLHIDGEIWKVKDWPPKEDFKDVFPDLDKAFQDDVPFGNYTRKDGALNFASYFPINGIFPDLGPKLYIAKATPLNTFGVGSTILHMDVTSAVNLLIWAAKLDDGSDGYALWHIFTAEDTLVLRQFLQDEDIYHEAGDPIHSQSIFLTQELLEHLDRKRGIQPYAIKQYMGDAVFIPAGCAHQVSNKADAIKIASDFICAANLSATVNVSHELRRHRLANGKESGEDVLQITTTLYHAWNALEEVRSR</sequence>
<dbReference type="Proteomes" id="UP000076532">
    <property type="component" value="Unassembled WGS sequence"/>
</dbReference>
<gene>
    <name evidence="5" type="ORF">FIBSPDRAFT_664909</name>
</gene>
<reference evidence="5 6" key="1">
    <citation type="journal article" date="2016" name="Mol. Biol. Evol.">
        <title>Comparative Genomics of Early-Diverging Mushroom-Forming Fungi Provides Insights into the Origins of Lignocellulose Decay Capabilities.</title>
        <authorList>
            <person name="Nagy L.G."/>
            <person name="Riley R."/>
            <person name="Tritt A."/>
            <person name="Adam C."/>
            <person name="Daum C."/>
            <person name="Floudas D."/>
            <person name="Sun H."/>
            <person name="Yadav J.S."/>
            <person name="Pangilinan J."/>
            <person name="Larsson K.H."/>
            <person name="Matsuura K."/>
            <person name="Barry K."/>
            <person name="Labutti K."/>
            <person name="Kuo R."/>
            <person name="Ohm R.A."/>
            <person name="Bhattacharya S.S."/>
            <person name="Shirouzu T."/>
            <person name="Yoshinaga Y."/>
            <person name="Martin F.M."/>
            <person name="Grigoriev I.V."/>
            <person name="Hibbett D.S."/>
        </authorList>
    </citation>
    <scope>NUCLEOTIDE SEQUENCE [LARGE SCALE GENOMIC DNA]</scope>
    <source>
        <strain evidence="5 6">CBS 109695</strain>
    </source>
</reference>
<name>A0A166ECM8_9AGAM</name>
<keyword evidence="3" id="KW-0539">Nucleus</keyword>
<dbReference type="STRING" id="436010.A0A166ECM8"/>
<evidence type="ECO:0000313" key="6">
    <source>
        <dbReference type="Proteomes" id="UP000076532"/>
    </source>
</evidence>
<dbReference type="Pfam" id="PF02373">
    <property type="entry name" value="JmjC"/>
    <property type="match status" value="1"/>
</dbReference>
<dbReference type="OrthoDB" id="1667110at2759"/>
<dbReference type="PROSITE" id="PS51184">
    <property type="entry name" value="JMJC"/>
    <property type="match status" value="1"/>
</dbReference>
<dbReference type="SMART" id="SM00558">
    <property type="entry name" value="JmjC"/>
    <property type="match status" value="1"/>
</dbReference>
<keyword evidence="2" id="KW-0479">Metal-binding</keyword>
<evidence type="ECO:0000256" key="2">
    <source>
        <dbReference type="ARBA" id="ARBA00022723"/>
    </source>
</evidence>
<dbReference type="GO" id="GO:0003712">
    <property type="term" value="F:transcription coregulator activity"/>
    <property type="evidence" value="ECO:0007669"/>
    <property type="project" value="TreeGrafter"/>
</dbReference>
<feature type="non-terminal residue" evidence="5">
    <location>
        <position position="308"/>
    </location>
</feature>
<dbReference type="InterPro" id="IPR045109">
    <property type="entry name" value="LSDs-like"/>
</dbReference>
<dbReference type="GO" id="GO:0000118">
    <property type="term" value="C:histone deacetylase complex"/>
    <property type="evidence" value="ECO:0007669"/>
    <property type="project" value="TreeGrafter"/>
</dbReference>
<dbReference type="Gene3D" id="2.60.120.650">
    <property type="entry name" value="Cupin"/>
    <property type="match status" value="1"/>
</dbReference>
<keyword evidence="6" id="KW-1185">Reference proteome</keyword>
<proteinExistence type="predicted"/>
<dbReference type="PANTHER" id="PTHR12549:SF38">
    <property type="entry name" value="JMJC DOMAIN-CONTAINING HISTONE DEMETHYLASE 2, ISOFORM A"/>
    <property type="match status" value="1"/>
</dbReference>
<organism evidence="5 6">
    <name type="scientific">Athelia psychrophila</name>
    <dbReference type="NCBI Taxonomy" id="1759441"/>
    <lineage>
        <taxon>Eukaryota</taxon>
        <taxon>Fungi</taxon>
        <taxon>Dikarya</taxon>
        <taxon>Basidiomycota</taxon>
        <taxon>Agaricomycotina</taxon>
        <taxon>Agaricomycetes</taxon>
        <taxon>Agaricomycetidae</taxon>
        <taxon>Atheliales</taxon>
        <taxon>Atheliaceae</taxon>
        <taxon>Athelia</taxon>
    </lineage>
</organism>
<dbReference type="AlphaFoldDB" id="A0A166ECM8"/>
<dbReference type="PANTHER" id="PTHR12549">
    <property type="entry name" value="JMJC DOMAIN-CONTAINING HISTONE DEMETHYLATION PROTEIN"/>
    <property type="match status" value="1"/>
</dbReference>
<feature type="domain" description="JmjC" evidence="4">
    <location>
        <begin position="103"/>
        <end position="274"/>
    </location>
</feature>
<protein>
    <recommendedName>
        <fullName evidence="4">JmjC domain-containing protein</fullName>
    </recommendedName>
</protein>
<dbReference type="GO" id="GO:0000785">
    <property type="term" value="C:chromatin"/>
    <property type="evidence" value="ECO:0007669"/>
    <property type="project" value="TreeGrafter"/>
</dbReference>
<dbReference type="SUPFAM" id="SSF51197">
    <property type="entry name" value="Clavaminate synthase-like"/>
    <property type="match status" value="1"/>
</dbReference>
<dbReference type="EMBL" id="KV417602">
    <property type="protein sequence ID" value="KZP15625.1"/>
    <property type="molecule type" value="Genomic_DNA"/>
</dbReference>
<dbReference type="GO" id="GO:0031490">
    <property type="term" value="F:chromatin DNA binding"/>
    <property type="evidence" value="ECO:0007669"/>
    <property type="project" value="TreeGrafter"/>
</dbReference>
<dbReference type="GO" id="GO:0006357">
    <property type="term" value="P:regulation of transcription by RNA polymerase II"/>
    <property type="evidence" value="ECO:0007669"/>
    <property type="project" value="TreeGrafter"/>
</dbReference>
<feature type="non-terminal residue" evidence="5">
    <location>
        <position position="1"/>
    </location>
</feature>
<evidence type="ECO:0000256" key="1">
    <source>
        <dbReference type="ARBA" id="ARBA00004123"/>
    </source>
</evidence>
<dbReference type="GO" id="GO:0046872">
    <property type="term" value="F:metal ion binding"/>
    <property type="evidence" value="ECO:0007669"/>
    <property type="project" value="UniProtKB-KW"/>
</dbReference>
<evidence type="ECO:0000256" key="3">
    <source>
        <dbReference type="ARBA" id="ARBA00023242"/>
    </source>
</evidence>
<dbReference type="InterPro" id="IPR003347">
    <property type="entry name" value="JmjC_dom"/>
</dbReference>
<dbReference type="GO" id="GO:0032454">
    <property type="term" value="F:histone H3K9 demethylase activity"/>
    <property type="evidence" value="ECO:0007669"/>
    <property type="project" value="InterPro"/>
</dbReference>
<comment type="subcellular location">
    <subcellularLocation>
        <location evidence="1">Nucleus</location>
    </subcellularLocation>
</comment>